<dbReference type="RefSeq" id="WP_136853673.1">
    <property type="nucleotide sequence ID" value="NZ_SWCI01000007.1"/>
</dbReference>
<feature type="transmembrane region" description="Helical" evidence="1">
    <location>
        <begin position="6"/>
        <end position="30"/>
    </location>
</feature>
<dbReference type="PROSITE" id="PS50883">
    <property type="entry name" value="EAL"/>
    <property type="match status" value="1"/>
</dbReference>
<dbReference type="InterPro" id="IPR029787">
    <property type="entry name" value="Nucleotide_cyclase"/>
</dbReference>
<dbReference type="InterPro" id="IPR043128">
    <property type="entry name" value="Rev_trsase/Diguanyl_cyclase"/>
</dbReference>
<dbReference type="SMART" id="SM00052">
    <property type="entry name" value="EAL"/>
    <property type="match status" value="1"/>
</dbReference>
<keyword evidence="1" id="KW-0812">Transmembrane</keyword>
<feature type="transmembrane region" description="Helical" evidence="1">
    <location>
        <begin position="146"/>
        <end position="169"/>
    </location>
</feature>
<dbReference type="InterPro" id="IPR029016">
    <property type="entry name" value="GAF-like_dom_sf"/>
</dbReference>
<dbReference type="InterPro" id="IPR003018">
    <property type="entry name" value="GAF"/>
</dbReference>
<dbReference type="Gene3D" id="3.30.70.270">
    <property type="match status" value="1"/>
</dbReference>
<dbReference type="Pfam" id="PF01590">
    <property type="entry name" value="GAF"/>
    <property type="match status" value="1"/>
</dbReference>
<dbReference type="PROSITE" id="PS50887">
    <property type="entry name" value="GGDEF"/>
    <property type="match status" value="1"/>
</dbReference>
<reference evidence="4 5" key="1">
    <citation type="submission" date="2019-04" db="EMBL/GenBank/DDBJ databases">
        <authorList>
            <person name="Hwang J.C."/>
        </authorList>
    </citation>
    <scope>NUCLEOTIDE SEQUENCE [LARGE SCALE GENOMIC DNA]</scope>
    <source>
        <strain evidence="4 5">IMCC35001</strain>
    </source>
</reference>
<dbReference type="NCBIfam" id="TIGR00254">
    <property type="entry name" value="GGDEF"/>
    <property type="match status" value="1"/>
</dbReference>
<keyword evidence="1" id="KW-0472">Membrane</keyword>
<evidence type="ECO:0000313" key="5">
    <source>
        <dbReference type="Proteomes" id="UP000305674"/>
    </source>
</evidence>
<evidence type="ECO:0000256" key="1">
    <source>
        <dbReference type="SAM" id="Phobius"/>
    </source>
</evidence>
<dbReference type="InterPro" id="IPR052155">
    <property type="entry name" value="Biofilm_reg_signaling"/>
</dbReference>
<proteinExistence type="predicted"/>
<feature type="transmembrane region" description="Helical" evidence="1">
    <location>
        <begin position="104"/>
        <end position="126"/>
    </location>
</feature>
<feature type="domain" description="GGDEF" evidence="3">
    <location>
        <begin position="577"/>
        <end position="716"/>
    </location>
</feature>
<keyword evidence="5" id="KW-1185">Reference proteome</keyword>
<evidence type="ECO:0000313" key="4">
    <source>
        <dbReference type="EMBL" id="TKB48562.1"/>
    </source>
</evidence>
<dbReference type="SUPFAM" id="SSF55781">
    <property type="entry name" value="GAF domain-like"/>
    <property type="match status" value="1"/>
</dbReference>
<comment type="caution">
    <text evidence="4">The sequence shown here is derived from an EMBL/GenBank/DDBJ whole genome shotgun (WGS) entry which is preliminary data.</text>
</comment>
<dbReference type="InterPro" id="IPR035919">
    <property type="entry name" value="EAL_sf"/>
</dbReference>
<feature type="transmembrane region" description="Helical" evidence="1">
    <location>
        <begin position="189"/>
        <end position="206"/>
    </location>
</feature>
<evidence type="ECO:0000259" key="3">
    <source>
        <dbReference type="PROSITE" id="PS50887"/>
    </source>
</evidence>
<keyword evidence="1" id="KW-1133">Transmembrane helix</keyword>
<dbReference type="SMART" id="SM00267">
    <property type="entry name" value="GGDEF"/>
    <property type="match status" value="1"/>
</dbReference>
<feature type="transmembrane region" description="Helical" evidence="1">
    <location>
        <begin position="81"/>
        <end position="97"/>
    </location>
</feature>
<feature type="domain" description="EAL" evidence="2">
    <location>
        <begin position="725"/>
        <end position="977"/>
    </location>
</feature>
<dbReference type="Pfam" id="PF00563">
    <property type="entry name" value="EAL"/>
    <property type="match status" value="1"/>
</dbReference>
<dbReference type="PANTHER" id="PTHR44757">
    <property type="entry name" value="DIGUANYLATE CYCLASE DGCP"/>
    <property type="match status" value="1"/>
</dbReference>
<gene>
    <name evidence="4" type="ORF">FCL40_12720</name>
</gene>
<dbReference type="Pfam" id="PF00990">
    <property type="entry name" value="GGDEF"/>
    <property type="match status" value="1"/>
</dbReference>
<dbReference type="EMBL" id="SWCI01000007">
    <property type="protein sequence ID" value="TKB48562.1"/>
    <property type="molecule type" value="Genomic_DNA"/>
</dbReference>
<dbReference type="InterPro" id="IPR000160">
    <property type="entry name" value="GGDEF_dom"/>
</dbReference>
<dbReference type="OrthoDB" id="9804951at2"/>
<dbReference type="SUPFAM" id="SSF141868">
    <property type="entry name" value="EAL domain-like"/>
    <property type="match status" value="1"/>
</dbReference>
<dbReference type="PANTHER" id="PTHR44757:SF2">
    <property type="entry name" value="BIOFILM ARCHITECTURE MAINTENANCE PROTEIN MBAA"/>
    <property type="match status" value="1"/>
</dbReference>
<dbReference type="CDD" id="cd01948">
    <property type="entry name" value="EAL"/>
    <property type="match status" value="1"/>
</dbReference>
<name>A0A4U1BC73_9GAMM</name>
<sequence>MAETSSLPITVLLSIGSIGVSLYVTLQLLSLQSPPGKWRERLACVALVMLVAGHQLCYAFTLPKAELELHNTIMKCQTALLPGILLSLFLLVAYISRQRRMTPWALGLGAACLGLFLLNMQGSFSLRVGSQLLYEPAPLPWGETVYLLRGTPGLGALLTLGIALSLAIWGGLRCRRIALEGRIRTAQHLSVALAIPPIVILGQWLADSATLYWLDVSGLAWFLTAMTMAQIILREGGPPHPSGSAKAQLPCLGLLPEQQQWEMVVDQSPSCIQVVNLDGKVVKTNLASRRFWQRDLCDDQQGCLLDLLDLNDLDLEIYFADLPQGEHRDIATLELKRGEVYAGLTPEQSAWVRFRAYPLRTAAGGTFALVIYHQDVTSEFNAVLAVEGIARGLSGECGLQFFDNLVLALANLFDAKMAFIGLQAEKGSWSRITTYSLCSEGRIIDNLSYDLADTPCANVVGRHTCVYENDVQRLFPHDLILQDLGIESYIGTPIQDRQNQPIGIMVVMDTKPLIQVRQVQEILEIFAARAGAELQRQDAELKMRQMAYQDYLTRLPNRALLHEHLRDNLEQCRLKGVGAAMYLLDLDHFKTINDTLGHDVGDEVIRGVGRRLREHLDESIFVARMGGDEFVVVHCCEPDQEEAQAQAMADRLIALMTKPLQVGHRLLNAGCSIGVVLYPEGLPTPRPTELDLLRFADIALYQAKSNGRHQYVMFRAELQEKVNARIQIERGLRDALEGNGLELHFQPQVRSNGELVGVEALLRWKRKDGRLISPDSFISVAEETGLILRLGNWVFSAVFAQAVLWQRQGCCPNRISINVSAWQFAQRDFVEQLLTLQANAGVDSHRFVLELTETALLQDLPETISKLQQIRGAGFQVSLDDFGTGYSSLAYLKDLPLDELKIDKSFINELAQGHSHPLLESMIAIGQHMHLGVIAEGIETEQQRTLLEQMGCQIFQGFLYGRPMPADQLRQWLADGSGRMPPDDGDS</sequence>
<dbReference type="Gene3D" id="3.30.450.40">
    <property type="match status" value="1"/>
</dbReference>
<dbReference type="Proteomes" id="UP000305674">
    <property type="component" value="Unassembled WGS sequence"/>
</dbReference>
<protein>
    <submittedName>
        <fullName evidence="4">EAL domain-containing protein</fullName>
    </submittedName>
</protein>
<dbReference type="Gene3D" id="3.30.450.20">
    <property type="entry name" value="PAS domain"/>
    <property type="match status" value="1"/>
</dbReference>
<dbReference type="InterPro" id="IPR001633">
    <property type="entry name" value="EAL_dom"/>
</dbReference>
<dbReference type="AlphaFoldDB" id="A0A4U1BC73"/>
<dbReference type="CDD" id="cd01949">
    <property type="entry name" value="GGDEF"/>
    <property type="match status" value="1"/>
</dbReference>
<dbReference type="SUPFAM" id="SSF55073">
    <property type="entry name" value="Nucleotide cyclase"/>
    <property type="match status" value="1"/>
</dbReference>
<organism evidence="4 5">
    <name type="scientific">Ferrimonas sediminicola</name>
    <dbReference type="NCBI Taxonomy" id="2569538"/>
    <lineage>
        <taxon>Bacteria</taxon>
        <taxon>Pseudomonadati</taxon>
        <taxon>Pseudomonadota</taxon>
        <taxon>Gammaproteobacteria</taxon>
        <taxon>Alteromonadales</taxon>
        <taxon>Ferrimonadaceae</taxon>
        <taxon>Ferrimonas</taxon>
    </lineage>
</organism>
<accession>A0A4U1BC73</accession>
<evidence type="ECO:0000259" key="2">
    <source>
        <dbReference type="PROSITE" id="PS50883"/>
    </source>
</evidence>
<dbReference type="Gene3D" id="3.20.20.450">
    <property type="entry name" value="EAL domain"/>
    <property type="match status" value="1"/>
</dbReference>